<feature type="transmembrane region" description="Helical" evidence="7">
    <location>
        <begin position="98"/>
        <end position="118"/>
    </location>
</feature>
<dbReference type="PANTHER" id="PTHR43266:SF2">
    <property type="entry name" value="MAJOR FACILITATOR SUPERFAMILY (MFS) PROFILE DOMAIN-CONTAINING PROTEIN"/>
    <property type="match status" value="1"/>
</dbReference>
<dbReference type="CDD" id="cd06173">
    <property type="entry name" value="MFS_MefA_like"/>
    <property type="match status" value="1"/>
</dbReference>
<feature type="transmembrane region" description="Helical" evidence="7">
    <location>
        <begin position="300"/>
        <end position="317"/>
    </location>
</feature>
<keyword evidence="4 7" id="KW-0812">Transmembrane</keyword>
<evidence type="ECO:0000256" key="2">
    <source>
        <dbReference type="ARBA" id="ARBA00022448"/>
    </source>
</evidence>
<feature type="transmembrane region" description="Helical" evidence="7">
    <location>
        <begin position="218"/>
        <end position="241"/>
    </location>
</feature>
<dbReference type="SUPFAM" id="SSF103473">
    <property type="entry name" value="MFS general substrate transporter"/>
    <property type="match status" value="1"/>
</dbReference>
<comment type="caution">
    <text evidence="8">The sequence shown here is derived from an EMBL/GenBank/DDBJ whole genome shotgun (WGS) entry which is preliminary data.</text>
</comment>
<feature type="transmembrane region" description="Helical" evidence="7">
    <location>
        <begin position="275"/>
        <end position="294"/>
    </location>
</feature>
<feature type="transmembrane region" description="Helical" evidence="7">
    <location>
        <begin position="337"/>
        <end position="362"/>
    </location>
</feature>
<dbReference type="Gene3D" id="1.20.1250.20">
    <property type="entry name" value="MFS general substrate transporter like domains"/>
    <property type="match status" value="1"/>
</dbReference>
<keyword evidence="2" id="KW-0813">Transport</keyword>
<dbReference type="InterPro" id="IPR011701">
    <property type="entry name" value="MFS"/>
</dbReference>
<accession>A0ABQ1QES0</accession>
<organism evidence="8 9">
    <name type="scientific">Pontibacillus salipaludis</name>
    <dbReference type="NCBI Taxonomy" id="1697394"/>
    <lineage>
        <taxon>Bacteria</taxon>
        <taxon>Bacillati</taxon>
        <taxon>Bacillota</taxon>
        <taxon>Bacilli</taxon>
        <taxon>Bacillales</taxon>
        <taxon>Bacillaceae</taxon>
        <taxon>Pontibacillus</taxon>
    </lineage>
</organism>
<keyword evidence="5 7" id="KW-1133">Transmembrane helix</keyword>
<name>A0ABQ1QES0_9BACI</name>
<evidence type="ECO:0000256" key="7">
    <source>
        <dbReference type="SAM" id="Phobius"/>
    </source>
</evidence>
<evidence type="ECO:0000256" key="3">
    <source>
        <dbReference type="ARBA" id="ARBA00022475"/>
    </source>
</evidence>
<protein>
    <submittedName>
        <fullName evidence="8">MFS transporter</fullName>
    </submittedName>
</protein>
<comment type="subcellular location">
    <subcellularLocation>
        <location evidence="1">Cell membrane</location>
        <topology evidence="1">Multi-pass membrane protein</topology>
    </subcellularLocation>
</comment>
<dbReference type="InterPro" id="IPR036259">
    <property type="entry name" value="MFS_trans_sf"/>
</dbReference>
<feature type="transmembrane region" description="Helical" evidence="7">
    <location>
        <begin position="28"/>
        <end position="53"/>
    </location>
</feature>
<dbReference type="RefSeq" id="WP_188655681.1">
    <property type="nucleotide sequence ID" value="NZ_BMIN01000020.1"/>
</dbReference>
<evidence type="ECO:0000256" key="4">
    <source>
        <dbReference type="ARBA" id="ARBA00022692"/>
    </source>
</evidence>
<dbReference type="Pfam" id="PF07690">
    <property type="entry name" value="MFS_1"/>
    <property type="match status" value="1"/>
</dbReference>
<sequence length="405" mass="44404">MTSTSHFSYRRLFVAGIINGIGDRFNQVAVLAMILSLTGSGVAVGGALAIRIVPYLLFSPIGGWLATVVSLRRIMVGTDLVRIFFALSLLLVENRQDLWIVYAILFLLAASEAVYQPVRRTYISRYIKREDMLTVNKLEQVLLGFVLILGSAGGGVVSYLFSPQLVFIVNAFTFLVAALILLQVYEEKSKFISSKQAVYTVIQKGFGITLRSPLLRRIFFIDVFISMADGIFNVLISVYAYQRFQTGGVGIGIFYGALGVGLVLSMWVPVARFKYLMPVAVGALLTEGVFQVFLSQANGFYYAILLFMLISLSGGVGKGAMDTMVMKQLSNEQESAVYSLFDMVTNVVMGLSMFGTGLLLTYYSPTTLGVLAGILFIGVATIGGYAVYRKQELQKGSVNEMNDLR</sequence>
<gene>
    <name evidence="8" type="ORF">GCM10011389_35150</name>
</gene>
<proteinExistence type="predicted"/>
<keyword evidence="9" id="KW-1185">Reference proteome</keyword>
<evidence type="ECO:0000256" key="1">
    <source>
        <dbReference type="ARBA" id="ARBA00004651"/>
    </source>
</evidence>
<feature type="transmembrane region" description="Helical" evidence="7">
    <location>
        <begin position="368"/>
        <end position="388"/>
    </location>
</feature>
<dbReference type="Proteomes" id="UP000642571">
    <property type="component" value="Unassembled WGS sequence"/>
</dbReference>
<evidence type="ECO:0000256" key="5">
    <source>
        <dbReference type="ARBA" id="ARBA00022989"/>
    </source>
</evidence>
<evidence type="ECO:0000313" key="9">
    <source>
        <dbReference type="Proteomes" id="UP000642571"/>
    </source>
</evidence>
<reference evidence="9" key="1">
    <citation type="journal article" date="2019" name="Int. J. Syst. Evol. Microbiol.">
        <title>The Global Catalogue of Microorganisms (GCM) 10K type strain sequencing project: providing services to taxonomists for standard genome sequencing and annotation.</title>
        <authorList>
            <consortium name="The Broad Institute Genomics Platform"/>
            <consortium name="The Broad Institute Genome Sequencing Center for Infectious Disease"/>
            <person name="Wu L."/>
            <person name="Ma J."/>
        </authorList>
    </citation>
    <scope>NUCLEOTIDE SEQUENCE [LARGE SCALE GENOMIC DNA]</scope>
    <source>
        <strain evidence="9">CGMCC 1.15353</strain>
    </source>
</reference>
<dbReference type="PANTHER" id="PTHR43266">
    <property type="entry name" value="MACROLIDE-EFFLUX PROTEIN"/>
    <property type="match status" value="1"/>
</dbReference>
<keyword evidence="6 7" id="KW-0472">Membrane</keyword>
<evidence type="ECO:0000256" key="6">
    <source>
        <dbReference type="ARBA" id="ARBA00023136"/>
    </source>
</evidence>
<dbReference type="EMBL" id="BMIN01000020">
    <property type="protein sequence ID" value="GGD24304.1"/>
    <property type="molecule type" value="Genomic_DNA"/>
</dbReference>
<feature type="transmembrane region" description="Helical" evidence="7">
    <location>
        <begin position="167"/>
        <end position="185"/>
    </location>
</feature>
<evidence type="ECO:0000313" key="8">
    <source>
        <dbReference type="EMBL" id="GGD24304.1"/>
    </source>
</evidence>
<keyword evidence="3" id="KW-1003">Cell membrane</keyword>
<feature type="transmembrane region" description="Helical" evidence="7">
    <location>
        <begin position="247"/>
        <end position="268"/>
    </location>
</feature>
<feature type="transmembrane region" description="Helical" evidence="7">
    <location>
        <begin position="138"/>
        <end position="161"/>
    </location>
</feature>